<dbReference type="EMBL" id="NBTY01000174">
    <property type="protein sequence ID" value="OTP68233.1"/>
    <property type="molecule type" value="Genomic_DNA"/>
</dbReference>
<dbReference type="InterPro" id="IPR007712">
    <property type="entry name" value="RelE/ParE_toxin"/>
</dbReference>
<dbReference type="Pfam" id="PF05016">
    <property type="entry name" value="ParE_toxin"/>
    <property type="match status" value="1"/>
</dbReference>
<dbReference type="InterPro" id="IPR035093">
    <property type="entry name" value="RelE/ParE_toxin_dom_sf"/>
</dbReference>
<reference evidence="3 4" key="1">
    <citation type="submission" date="2017-03" db="EMBL/GenBank/DDBJ databases">
        <title>Genome analysis of strain PAMC 26510.</title>
        <authorList>
            <person name="Oh H.-M."/>
            <person name="Yang J.-A."/>
        </authorList>
    </citation>
    <scope>NUCLEOTIDE SEQUENCE [LARGE SCALE GENOMIC DNA]</scope>
    <source>
        <strain evidence="3 4">PAMC 26510</strain>
    </source>
</reference>
<dbReference type="PIRSF" id="PIRSF029218">
    <property type="entry name" value="ParE"/>
    <property type="match status" value="1"/>
</dbReference>
<protein>
    <recommendedName>
        <fullName evidence="2">Toxin</fullName>
    </recommendedName>
</protein>
<proteinExistence type="inferred from homology"/>
<comment type="caution">
    <text evidence="3">The sequence shown here is derived from an EMBL/GenBank/DDBJ whole genome shotgun (WGS) entry which is preliminary data.</text>
</comment>
<keyword evidence="1" id="KW-1277">Toxin-antitoxin system</keyword>
<dbReference type="Proteomes" id="UP000194546">
    <property type="component" value="Unassembled WGS sequence"/>
</dbReference>
<dbReference type="AlphaFoldDB" id="A0A242MBX1"/>
<gene>
    <name evidence="3" type="ORF">PAMC26510_29410</name>
</gene>
<evidence type="ECO:0000256" key="1">
    <source>
        <dbReference type="ARBA" id="ARBA00022649"/>
    </source>
</evidence>
<evidence type="ECO:0000313" key="3">
    <source>
        <dbReference type="EMBL" id="OTP68233.1"/>
    </source>
</evidence>
<name>A0A242MBX1_CABSO</name>
<organism evidence="3 4">
    <name type="scientific">Caballeronia sordidicola</name>
    <name type="common">Burkholderia sordidicola</name>
    <dbReference type="NCBI Taxonomy" id="196367"/>
    <lineage>
        <taxon>Bacteria</taxon>
        <taxon>Pseudomonadati</taxon>
        <taxon>Pseudomonadota</taxon>
        <taxon>Betaproteobacteria</taxon>
        <taxon>Burkholderiales</taxon>
        <taxon>Burkholderiaceae</taxon>
        <taxon>Caballeronia</taxon>
    </lineage>
</organism>
<accession>A0A242MBX1</accession>
<evidence type="ECO:0000313" key="4">
    <source>
        <dbReference type="Proteomes" id="UP000194546"/>
    </source>
</evidence>
<dbReference type="RefSeq" id="WP_086383102.1">
    <property type="nucleotide sequence ID" value="NZ_NBTY01000174.1"/>
</dbReference>
<evidence type="ECO:0000256" key="2">
    <source>
        <dbReference type="PIRNR" id="PIRNR029218"/>
    </source>
</evidence>
<sequence length="99" mass="11723">MPAHNWVLRLTPLAEADLEDIWRYTFDRWSLEQANQYHNDLVATMQGLARGDKIGRVCRVRDGYQQYAAGSHIPFYRETARTLDVIRVLHQRMDIDRHL</sequence>
<dbReference type="Gene3D" id="3.30.2310.20">
    <property type="entry name" value="RelE-like"/>
    <property type="match status" value="1"/>
</dbReference>
<dbReference type="InterPro" id="IPR028344">
    <property type="entry name" value="ParE1/4"/>
</dbReference>
<comment type="similarity">
    <text evidence="2">Belongs to the RelE toxin family.</text>
</comment>